<protein>
    <submittedName>
        <fullName evidence="13">ABC transporter ATP-binding protein</fullName>
    </submittedName>
</protein>
<feature type="transmembrane region" description="Helical" evidence="10">
    <location>
        <begin position="269"/>
        <end position="290"/>
    </location>
</feature>
<feature type="domain" description="ABC transmembrane type-1" evidence="12">
    <location>
        <begin position="27"/>
        <end position="323"/>
    </location>
</feature>
<evidence type="ECO:0000256" key="4">
    <source>
        <dbReference type="ARBA" id="ARBA00022692"/>
    </source>
</evidence>
<dbReference type="GO" id="GO:0016887">
    <property type="term" value="F:ATP hydrolysis activity"/>
    <property type="evidence" value="ECO:0007669"/>
    <property type="project" value="InterPro"/>
</dbReference>
<keyword evidence="9 10" id="KW-0472">Membrane</keyword>
<dbReference type="EMBL" id="CP048286">
    <property type="protein sequence ID" value="QHW34979.1"/>
    <property type="molecule type" value="Genomic_DNA"/>
</dbReference>
<keyword evidence="4 10" id="KW-0812">Transmembrane</keyword>
<evidence type="ECO:0000259" key="12">
    <source>
        <dbReference type="PROSITE" id="PS50929"/>
    </source>
</evidence>
<dbReference type="PANTHER" id="PTHR24221:SF654">
    <property type="entry name" value="ATP-BINDING CASSETTE SUB-FAMILY B MEMBER 6"/>
    <property type="match status" value="1"/>
</dbReference>
<sequence length="605" mass="67971">MNNHIAHIAVYFRKLHKFAGLKLYVNIVCMMGVSMLEGAGLFLFIPMLGLIGVFDTASADNIPFLSALMSPLGELPIGWRLPAVLGVFMLSVWTQAFLQLRLVNRNEAIEAGFIRHLQVELYQSLLQSSWSFFLTKRRSDFVHVMMQELSRASNGVYLSISLLSTCLFTLVQIGLAAWLSWPLTASILVCGVIMALILRPYHQRSKRNGERLSALMREFYAGMTEHFNGIKEIKSNRMEERHMGWFRDTSGELEQNAIMYTKLQSSSRFCYKAATGLLMALFVLCSVKLLHIPPEKLIVISLIFTRLWPKFSSLQSKWQRLAQTIPAFNSLQCLRMEYEAAKELDINEDVMDDNRVRMAHGIECRNVSYRYDRSRADFALEHIDLWIPANSMTAVVGKSGAGKSTLIDLLIGLMQPETGEVFADGELLVGERAVSFRRNVSYVAQEPFLFHASIRDNMFIAAPEVTEAMIWEALSFAAAEDFVRKLPQGLDTVLGDRGVRLSGGERQRIVLARAILRKPSILILDEATSALDGENEAKIQEALIRLKGSMTIIVIAHRLSTIRDANQVIVLEDGRLARSGGFQQLAKESDGVFGKLLSYQMTSSV</sequence>
<keyword evidence="6" id="KW-0378">Hydrolase</keyword>
<dbReference type="InterPro" id="IPR027417">
    <property type="entry name" value="P-loop_NTPase"/>
</dbReference>
<dbReference type="Gene3D" id="1.20.1560.10">
    <property type="entry name" value="ABC transporter type 1, transmembrane domain"/>
    <property type="match status" value="1"/>
</dbReference>
<dbReference type="InterPro" id="IPR003593">
    <property type="entry name" value="AAA+_ATPase"/>
</dbReference>
<dbReference type="PANTHER" id="PTHR24221">
    <property type="entry name" value="ATP-BINDING CASSETTE SUB-FAMILY B"/>
    <property type="match status" value="1"/>
</dbReference>
<dbReference type="InterPro" id="IPR036640">
    <property type="entry name" value="ABC1_TM_sf"/>
</dbReference>
<feature type="domain" description="ABC transporter" evidence="11">
    <location>
        <begin position="362"/>
        <end position="598"/>
    </location>
</feature>
<evidence type="ECO:0000256" key="10">
    <source>
        <dbReference type="SAM" id="Phobius"/>
    </source>
</evidence>
<feature type="transmembrane region" description="Helical" evidence="10">
    <location>
        <begin position="179"/>
        <end position="198"/>
    </location>
</feature>
<keyword evidence="3" id="KW-1003">Cell membrane</keyword>
<dbReference type="SMART" id="SM00382">
    <property type="entry name" value="AAA"/>
    <property type="match status" value="1"/>
</dbReference>
<comment type="subcellular location">
    <subcellularLocation>
        <location evidence="1">Cell membrane</location>
        <topology evidence="1">Multi-pass membrane protein</topology>
    </subcellularLocation>
</comment>
<evidence type="ECO:0000256" key="9">
    <source>
        <dbReference type="ARBA" id="ARBA00023136"/>
    </source>
</evidence>
<keyword evidence="7 13" id="KW-0067">ATP-binding</keyword>
<dbReference type="SUPFAM" id="SSF90123">
    <property type="entry name" value="ABC transporter transmembrane region"/>
    <property type="match status" value="1"/>
</dbReference>
<evidence type="ECO:0000313" key="14">
    <source>
        <dbReference type="Proteomes" id="UP000479114"/>
    </source>
</evidence>
<dbReference type="Gene3D" id="3.40.50.300">
    <property type="entry name" value="P-loop containing nucleotide triphosphate hydrolases"/>
    <property type="match status" value="1"/>
</dbReference>
<evidence type="ECO:0000256" key="1">
    <source>
        <dbReference type="ARBA" id="ARBA00004651"/>
    </source>
</evidence>
<evidence type="ECO:0000256" key="6">
    <source>
        <dbReference type="ARBA" id="ARBA00022807"/>
    </source>
</evidence>
<dbReference type="InterPro" id="IPR003439">
    <property type="entry name" value="ABC_transporter-like_ATP-bd"/>
</dbReference>
<evidence type="ECO:0000256" key="5">
    <source>
        <dbReference type="ARBA" id="ARBA00022741"/>
    </source>
</evidence>
<keyword evidence="6" id="KW-0788">Thiol protease</keyword>
<dbReference type="InterPro" id="IPR017871">
    <property type="entry name" value="ABC_transporter-like_CS"/>
</dbReference>
<keyword evidence="2" id="KW-0813">Transport</keyword>
<dbReference type="AlphaFoldDB" id="A0A6C0P933"/>
<dbReference type="InterPro" id="IPR039421">
    <property type="entry name" value="Type_1_exporter"/>
</dbReference>
<evidence type="ECO:0000259" key="11">
    <source>
        <dbReference type="PROSITE" id="PS50893"/>
    </source>
</evidence>
<reference evidence="13 14" key="1">
    <citation type="submission" date="2020-02" db="EMBL/GenBank/DDBJ databases">
        <title>Paenibacillus sp. nov., isolated from rhizosphere soil of tomato.</title>
        <authorList>
            <person name="Weon H.-Y."/>
            <person name="Lee S.A."/>
        </authorList>
    </citation>
    <scope>NUCLEOTIDE SEQUENCE [LARGE SCALE GENOMIC DNA]</scope>
    <source>
        <strain evidence="13 14">14171R-81</strain>
    </source>
</reference>
<dbReference type="PROSITE" id="PS00211">
    <property type="entry name" value="ABC_TRANSPORTER_1"/>
    <property type="match status" value="1"/>
</dbReference>
<dbReference type="FunFam" id="3.40.50.300:FF:000299">
    <property type="entry name" value="ABC transporter ATP-binding protein/permease"/>
    <property type="match status" value="1"/>
</dbReference>
<dbReference type="GO" id="GO:0005524">
    <property type="term" value="F:ATP binding"/>
    <property type="evidence" value="ECO:0007669"/>
    <property type="project" value="UniProtKB-KW"/>
</dbReference>
<dbReference type="Pfam" id="PF00005">
    <property type="entry name" value="ABC_tran"/>
    <property type="match status" value="1"/>
</dbReference>
<dbReference type="PROSITE" id="PS50893">
    <property type="entry name" value="ABC_TRANSPORTER_2"/>
    <property type="match status" value="1"/>
</dbReference>
<dbReference type="GO" id="GO:0005886">
    <property type="term" value="C:plasma membrane"/>
    <property type="evidence" value="ECO:0007669"/>
    <property type="project" value="UniProtKB-SubCell"/>
</dbReference>
<evidence type="ECO:0000256" key="3">
    <source>
        <dbReference type="ARBA" id="ARBA00022475"/>
    </source>
</evidence>
<organism evidence="13 14">
    <name type="scientific">Paenibacillus rhizovicinus</name>
    <dbReference type="NCBI Taxonomy" id="2704463"/>
    <lineage>
        <taxon>Bacteria</taxon>
        <taxon>Bacillati</taxon>
        <taxon>Bacillota</taxon>
        <taxon>Bacilli</taxon>
        <taxon>Bacillales</taxon>
        <taxon>Paenibacillaceae</taxon>
        <taxon>Paenibacillus</taxon>
    </lineage>
</organism>
<dbReference type="SUPFAM" id="SSF52540">
    <property type="entry name" value="P-loop containing nucleoside triphosphate hydrolases"/>
    <property type="match status" value="1"/>
</dbReference>
<proteinExistence type="predicted"/>
<dbReference type="GO" id="GO:0140359">
    <property type="term" value="F:ABC-type transporter activity"/>
    <property type="evidence" value="ECO:0007669"/>
    <property type="project" value="InterPro"/>
</dbReference>
<keyword evidence="8 10" id="KW-1133">Transmembrane helix</keyword>
<evidence type="ECO:0000313" key="13">
    <source>
        <dbReference type="EMBL" id="QHW34979.1"/>
    </source>
</evidence>
<dbReference type="Proteomes" id="UP000479114">
    <property type="component" value="Chromosome"/>
</dbReference>
<dbReference type="PROSITE" id="PS50929">
    <property type="entry name" value="ABC_TM1F"/>
    <property type="match status" value="1"/>
</dbReference>
<evidence type="ECO:0000256" key="2">
    <source>
        <dbReference type="ARBA" id="ARBA00022448"/>
    </source>
</evidence>
<accession>A0A6C0P933</accession>
<dbReference type="GO" id="GO:0034040">
    <property type="term" value="F:ATPase-coupled lipid transmembrane transporter activity"/>
    <property type="evidence" value="ECO:0007669"/>
    <property type="project" value="TreeGrafter"/>
</dbReference>
<dbReference type="Pfam" id="PF00664">
    <property type="entry name" value="ABC_membrane"/>
    <property type="match status" value="1"/>
</dbReference>
<name>A0A6C0P933_9BACL</name>
<dbReference type="KEGG" id="prz:GZH47_08275"/>
<keyword evidence="6" id="KW-0645">Protease</keyword>
<dbReference type="InterPro" id="IPR011527">
    <property type="entry name" value="ABC1_TM_dom"/>
</dbReference>
<keyword evidence="14" id="KW-1185">Reference proteome</keyword>
<evidence type="ECO:0000256" key="8">
    <source>
        <dbReference type="ARBA" id="ARBA00022989"/>
    </source>
</evidence>
<feature type="transmembrane region" description="Helical" evidence="10">
    <location>
        <begin position="23"/>
        <end position="45"/>
    </location>
</feature>
<keyword evidence="5" id="KW-0547">Nucleotide-binding</keyword>
<dbReference type="GO" id="GO:0008234">
    <property type="term" value="F:cysteine-type peptidase activity"/>
    <property type="evidence" value="ECO:0007669"/>
    <property type="project" value="UniProtKB-KW"/>
</dbReference>
<gene>
    <name evidence="13" type="ORF">GZH47_08275</name>
</gene>
<feature type="transmembrane region" description="Helical" evidence="10">
    <location>
        <begin position="77"/>
        <end position="98"/>
    </location>
</feature>
<evidence type="ECO:0000256" key="7">
    <source>
        <dbReference type="ARBA" id="ARBA00022840"/>
    </source>
</evidence>
<feature type="transmembrane region" description="Helical" evidence="10">
    <location>
        <begin position="155"/>
        <end position="173"/>
    </location>
</feature>